<comment type="caution">
    <text evidence="1">The sequence shown here is derived from an EMBL/GenBank/DDBJ whole genome shotgun (WGS) entry which is preliminary data.</text>
</comment>
<dbReference type="Proteomes" id="UP000886523">
    <property type="component" value="Unassembled WGS sequence"/>
</dbReference>
<dbReference type="AlphaFoldDB" id="A0A9P6DWY5"/>
<reference evidence="1" key="1">
    <citation type="journal article" date="2020" name="Nat. Commun.">
        <title>Large-scale genome sequencing of mycorrhizal fungi provides insights into the early evolution of symbiotic traits.</title>
        <authorList>
            <person name="Miyauchi S."/>
            <person name="Kiss E."/>
            <person name="Kuo A."/>
            <person name="Drula E."/>
            <person name="Kohler A."/>
            <person name="Sanchez-Garcia M."/>
            <person name="Morin E."/>
            <person name="Andreopoulos B."/>
            <person name="Barry K.W."/>
            <person name="Bonito G."/>
            <person name="Buee M."/>
            <person name="Carver A."/>
            <person name="Chen C."/>
            <person name="Cichocki N."/>
            <person name="Clum A."/>
            <person name="Culley D."/>
            <person name="Crous P.W."/>
            <person name="Fauchery L."/>
            <person name="Girlanda M."/>
            <person name="Hayes R.D."/>
            <person name="Keri Z."/>
            <person name="LaButti K."/>
            <person name="Lipzen A."/>
            <person name="Lombard V."/>
            <person name="Magnuson J."/>
            <person name="Maillard F."/>
            <person name="Murat C."/>
            <person name="Nolan M."/>
            <person name="Ohm R.A."/>
            <person name="Pangilinan J."/>
            <person name="Pereira M.F."/>
            <person name="Perotto S."/>
            <person name="Peter M."/>
            <person name="Pfister S."/>
            <person name="Riley R."/>
            <person name="Sitrit Y."/>
            <person name="Stielow J.B."/>
            <person name="Szollosi G."/>
            <person name="Zifcakova L."/>
            <person name="Stursova M."/>
            <person name="Spatafora J.W."/>
            <person name="Tedersoo L."/>
            <person name="Vaario L.M."/>
            <person name="Yamada A."/>
            <person name="Yan M."/>
            <person name="Wang P."/>
            <person name="Xu J."/>
            <person name="Bruns T."/>
            <person name="Baldrian P."/>
            <person name="Vilgalys R."/>
            <person name="Dunand C."/>
            <person name="Henrissat B."/>
            <person name="Grigoriev I.V."/>
            <person name="Hibbett D."/>
            <person name="Nagy L.G."/>
            <person name="Martin F.M."/>
        </authorList>
    </citation>
    <scope>NUCLEOTIDE SEQUENCE</scope>
    <source>
        <strain evidence="1">UP504</strain>
    </source>
</reference>
<keyword evidence="2" id="KW-1185">Reference proteome</keyword>
<dbReference type="OrthoDB" id="41403at2759"/>
<protein>
    <submittedName>
        <fullName evidence="1">Uncharacterized protein</fullName>
    </submittedName>
</protein>
<name>A0A9P6DWY5_9AGAM</name>
<proteinExistence type="predicted"/>
<dbReference type="EMBL" id="MU128963">
    <property type="protein sequence ID" value="KAF9514254.1"/>
    <property type="molecule type" value="Genomic_DNA"/>
</dbReference>
<accession>A0A9P6DWY5</accession>
<evidence type="ECO:0000313" key="2">
    <source>
        <dbReference type="Proteomes" id="UP000886523"/>
    </source>
</evidence>
<gene>
    <name evidence="1" type="ORF">BS47DRAFT_1295318</name>
</gene>
<feature type="non-terminal residue" evidence="1">
    <location>
        <position position="1"/>
    </location>
</feature>
<sequence length="78" mass="8956">ECLAWLDVVTPSIPSASYKFRIEWLRGGCVCDIASEKNSDTDVRDKVYLAPALVQTELLSRHCFTPLYQGRHCRIREQ</sequence>
<evidence type="ECO:0000313" key="1">
    <source>
        <dbReference type="EMBL" id="KAF9514254.1"/>
    </source>
</evidence>
<organism evidence="1 2">
    <name type="scientific">Hydnum rufescens UP504</name>
    <dbReference type="NCBI Taxonomy" id="1448309"/>
    <lineage>
        <taxon>Eukaryota</taxon>
        <taxon>Fungi</taxon>
        <taxon>Dikarya</taxon>
        <taxon>Basidiomycota</taxon>
        <taxon>Agaricomycotina</taxon>
        <taxon>Agaricomycetes</taxon>
        <taxon>Cantharellales</taxon>
        <taxon>Hydnaceae</taxon>
        <taxon>Hydnum</taxon>
    </lineage>
</organism>